<protein>
    <submittedName>
        <fullName evidence="3">Uncharacterized protein</fullName>
    </submittedName>
</protein>
<keyword evidence="2" id="KW-0732">Signal</keyword>
<feature type="signal peptide" evidence="2">
    <location>
        <begin position="1"/>
        <end position="25"/>
    </location>
</feature>
<keyword evidence="4" id="KW-1185">Reference proteome</keyword>
<evidence type="ECO:0000256" key="1">
    <source>
        <dbReference type="SAM" id="MobiDB-lite"/>
    </source>
</evidence>
<dbReference type="RefSeq" id="WP_099955261.1">
    <property type="nucleotide sequence ID" value="NZ_CP028843.1"/>
</dbReference>
<feature type="compositionally biased region" description="Basic and acidic residues" evidence="1">
    <location>
        <begin position="109"/>
        <end position="120"/>
    </location>
</feature>
<organism evidence="3 4">
    <name type="scientific">Methylobacterium currus</name>
    <dbReference type="NCBI Taxonomy" id="2051553"/>
    <lineage>
        <taxon>Bacteria</taxon>
        <taxon>Pseudomonadati</taxon>
        <taxon>Pseudomonadota</taxon>
        <taxon>Alphaproteobacteria</taxon>
        <taxon>Hyphomicrobiales</taxon>
        <taxon>Methylobacteriaceae</taxon>
        <taxon>Methylobacterium</taxon>
    </lineage>
</organism>
<sequence>MSSHGPRLFHLAALTLVAVAPAVLAATEAVAQAVPATNDVANCTLIADPTAQRLCLESARQSRPAATFDPTAQKQRAERRPPPGRDALSPVPKATGGAGAKPAATSPESYRETKWRLQIP</sequence>
<gene>
    <name evidence="3" type="ORF">DA075_23385</name>
</gene>
<evidence type="ECO:0000313" key="4">
    <source>
        <dbReference type="Proteomes" id="UP000244755"/>
    </source>
</evidence>
<dbReference type="Proteomes" id="UP000244755">
    <property type="component" value="Chromosome 1"/>
</dbReference>
<name>A0A2R4WPI1_9HYPH</name>
<evidence type="ECO:0000256" key="2">
    <source>
        <dbReference type="SAM" id="SignalP"/>
    </source>
</evidence>
<feature type="chain" id="PRO_5015304129" evidence="2">
    <location>
        <begin position="26"/>
        <end position="120"/>
    </location>
</feature>
<dbReference type="OrthoDB" id="9873333at2"/>
<reference evidence="3 4" key="1">
    <citation type="submission" date="2018-04" db="EMBL/GenBank/DDBJ databases">
        <title>Methylobacterium sp. PR1016A genome.</title>
        <authorList>
            <person name="Park W."/>
        </authorList>
    </citation>
    <scope>NUCLEOTIDE SEQUENCE [LARGE SCALE GENOMIC DNA]</scope>
    <source>
        <strain evidence="3 4">PR1016A</strain>
    </source>
</reference>
<dbReference type="KEGG" id="mee:DA075_23385"/>
<evidence type="ECO:0000313" key="3">
    <source>
        <dbReference type="EMBL" id="AWB23474.1"/>
    </source>
</evidence>
<accession>A0A2R4WPI1</accession>
<dbReference type="AlphaFoldDB" id="A0A2R4WPI1"/>
<dbReference type="EMBL" id="CP028843">
    <property type="protein sequence ID" value="AWB23474.1"/>
    <property type="molecule type" value="Genomic_DNA"/>
</dbReference>
<feature type="region of interest" description="Disordered" evidence="1">
    <location>
        <begin position="58"/>
        <end position="120"/>
    </location>
</feature>
<proteinExistence type="predicted"/>
<feature type="compositionally biased region" description="Low complexity" evidence="1">
    <location>
        <begin position="92"/>
        <end position="105"/>
    </location>
</feature>